<dbReference type="FunFam" id="2.30.250.10:FF:000003">
    <property type="entry name" value="Probable M18 family aminopeptidase 2"/>
    <property type="match status" value="1"/>
</dbReference>
<evidence type="ECO:0000256" key="5">
    <source>
        <dbReference type="ARBA" id="ARBA00022723"/>
    </source>
</evidence>
<evidence type="ECO:0000256" key="8">
    <source>
        <dbReference type="ARBA" id="ARBA00023049"/>
    </source>
</evidence>
<keyword evidence="7 9" id="KW-0862">Zinc</keyword>
<evidence type="ECO:0000256" key="1">
    <source>
        <dbReference type="ARBA" id="ARBA00001947"/>
    </source>
</evidence>
<dbReference type="Proteomes" id="UP001178148">
    <property type="component" value="Unassembled WGS sequence"/>
</dbReference>
<evidence type="ECO:0000256" key="6">
    <source>
        <dbReference type="ARBA" id="ARBA00022801"/>
    </source>
</evidence>
<proteinExistence type="inferred from homology"/>
<keyword evidence="5 9" id="KW-0479">Metal-binding</keyword>
<name>A0AA90NSN0_9GAMM</name>
<comment type="cofactor">
    <cofactor evidence="1 10">
        <name>Zn(2+)</name>
        <dbReference type="ChEBI" id="CHEBI:29105"/>
    </cofactor>
</comment>
<dbReference type="InterPro" id="IPR001948">
    <property type="entry name" value="Peptidase_M18"/>
</dbReference>
<comment type="similarity">
    <text evidence="2 9">Belongs to the peptidase M18 family.</text>
</comment>
<dbReference type="Gene3D" id="2.30.250.10">
    <property type="entry name" value="Aminopeptidase i, Domain 2"/>
    <property type="match status" value="1"/>
</dbReference>
<dbReference type="GO" id="GO:0005737">
    <property type="term" value="C:cytoplasm"/>
    <property type="evidence" value="ECO:0007669"/>
    <property type="project" value="UniProtKB-ARBA"/>
</dbReference>
<comment type="caution">
    <text evidence="11">The sequence shown here is derived from an EMBL/GenBank/DDBJ whole genome shotgun (WGS) entry which is preliminary data.</text>
</comment>
<dbReference type="PANTHER" id="PTHR28570">
    <property type="entry name" value="ASPARTYL AMINOPEPTIDASE"/>
    <property type="match status" value="1"/>
</dbReference>
<dbReference type="SUPFAM" id="SSF101821">
    <property type="entry name" value="Aminopeptidase/glucanase lid domain"/>
    <property type="match status" value="1"/>
</dbReference>
<sequence>MNQENFKNLLIDFLHASPTPYHSVKNMGEKLEANGFKNLSENETWSPKTGGRYYVTRNGSSLIAFCLGNPNKGFRMVGTHTDSPCLKVKPRPEISKHHYLQLGVEVYGGALLNPWFDRDLSLAGRVQYLSDDHTLKSQLINFEKPIAIIPSLAIHLDRGANNKHSINPQTDIPPVLFQLTENEKVSFRDLLKKHLVNKGHDNCQEVMEYDLSFYDTNRPAIIGMREDFIASARLDNLLSCFVGLQALVNHKQGDASALLACNDHEEVGSLSAVGAQGPFLKDVLKRIIRTNEHLSQTMSRSMMISTDNAHAIHPNFSDHHDANHGPLINKGTVLKTNANLRYATNDETASVFKMLSRKVNAEVQDFVVRTDMACGSTIGPLVAGALGVRTLDVGLPTFAMHSIRELAGSKDAFELTKILEQFFQLNELPF</sequence>
<evidence type="ECO:0000256" key="10">
    <source>
        <dbReference type="RuleBase" id="RU004387"/>
    </source>
</evidence>
<keyword evidence="6 9" id="KW-0378">Hydrolase</keyword>
<dbReference type="PANTHER" id="PTHR28570:SF3">
    <property type="entry name" value="ASPARTYL AMINOPEPTIDASE"/>
    <property type="match status" value="1"/>
</dbReference>
<dbReference type="GO" id="GO:0004177">
    <property type="term" value="F:aminopeptidase activity"/>
    <property type="evidence" value="ECO:0007669"/>
    <property type="project" value="UniProtKB-KW"/>
</dbReference>
<evidence type="ECO:0000256" key="9">
    <source>
        <dbReference type="RuleBase" id="RU004386"/>
    </source>
</evidence>
<dbReference type="GO" id="GO:0008270">
    <property type="term" value="F:zinc ion binding"/>
    <property type="evidence" value="ECO:0007669"/>
    <property type="project" value="InterPro"/>
</dbReference>
<keyword evidence="4 9" id="KW-0645">Protease</keyword>
<dbReference type="EC" id="3.4.11.-" evidence="10"/>
<keyword evidence="12" id="KW-1185">Reference proteome</keyword>
<evidence type="ECO:0000256" key="3">
    <source>
        <dbReference type="ARBA" id="ARBA00022438"/>
    </source>
</evidence>
<accession>A0AA90NSN0</accession>
<dbReference type="CDD" id="cd05658">
    <property type="entry name" value="M18_DAP"/>
    <property type="match status" value="1"/>
</dbReference>
<dbReference type="InterPro" id="IPR023358">
    <property type="entry name" value="Peptidase_M18_dom2"/>
</dbReference>
<evidence type="ECO:0000313" key="12">
    <source>
        <dbReference type="Proteomes" id="UP001178148"/>
    </source>
</evidence>
<dbReference type="PRINTS" id="PR00932">
    <property type="entry name" value="AMINO1PTASE"/>
</dbReference>
<dbReference type="GO" id="GO:0008237">
    <property type="term" value="F:metallopeptidase activity"/>
    <property type="evidence" value="ECO:0007669"/>
    <property type="project" value="UniProtKB-KW"/>
</dbReference>
<dbReference type="Gene3D" id="3.40.630.10">
    <property type="entry name" value="Zn peptidases"/>
    <property type="match status" value="1"/>
</dbReference>
<dbReference type="SUPFAM" id="SSF53187">
    <property type="entry name" value="Zn-dependent exopeptidases"/>
    <property type="match status" value="1"/>
</dbReference>
<keyword evidence="3 9" id="KW-0031">Aminopeptidase</keyword>
<evidence type="ECO:0000256" key="2">
    <source>
        <dbReference type="ARBA" id="ARBA00008290"/>
    </source>
</evidence>
<dbReference type="EMBL" id="JASXSV010000005">
    <property type="protein sequence ID" value="MDP0588590.1"/>
    <property type="molecule type" value="Genomic_DNA"/>
</dbReference>
<keyword evidence="8 9" id="KW-0482">Metalloprotease</keyword>
<evidence type="ECO:0000313" key="11">
    <source>
        <dbReference type="EMBL" id="MDP0588590.1"/>
    </source>
</evidence>
<organism evidence="11 12">
    <name type="scientific">Candidatus Endonucleibacter bathymodioli</name>
    <dbReference type="NCBI Taxonomy" id="539814"/>
    <lineage>
        <taxon>Bacteria</taxon>
        <taxon>Pseudomonadati</taxon>
        <taxon>Pseudomonadota</taxon>
        <taxon>Gammaproteobacteria</taxon>
        <taxon>Oceanospirillales</taxon>
        <taxon>Endozoicomonadaceae</taxon>
        <taxon>Candidatus Endonucleibacter</taxon>
    </lineage>
</organism>
<reference evidence="11 12" key="1">
    <citation type="journal article" date="2023" name="bioRxiv">
        <title>An intranuclear bacterial parasite of deep-sea mussels expresses apoptosis inhibitors acquired from its host.</title>
        <authorList>
            <person name="Gonzalez Porras M.A."/>
            <person name="Assie A."/>
            <person name="Tietjen M."/>
            <person name="Violette M."/>
            <person name="Kleiner M."/>
            <person name="Gruber-Vodicka H."/>
            <person name="Dubilier N."/>
            <person name="Leisch N."/>
        </authorList>
    </citation>
    <scope>NUCLEOTIDE SEQUENCE [LARGE SCALE GENOMIC DNA]</scope>
    <source>
        <strain evidence="11">IAP13</strain>
    </source>
</reference>
<gene>
    <name evidence="11" type="ORF">QS748_05115</name>
</gene>
<dbReference type="GO" id="GO:0006508">
    <property type="term" value="P:proteolysis"/>
    <property type="evidence" value="ECO:0007669"/>
    <property type="project" value="UniProtKB-KW"/>
</dbReference>
<protein>
    <recommendedName>
        <fullName evidence="10">M18 family aminopeptidase</fullName>
        <ecNumber evidence="10">3.4.11.-</ecNumber>
    </recommendedName>
</protein>
<evidence type="ECO:0000256" key="7">
    <source>
        <dbReference type="ARBA" id="ARBA00022833"/>
    </source>
</evidence>
<dbReference type="Pfam" id="PF02127">
    <property type="entry name" value="Peptidase_M18"/>
    <property type="match status" value="1"/>
</dbReference>
<dbReference type="NCBIfam" id="NF002759">
    <property type="entry name" value="PRK02813.1"/>
    <property type="match status" value="1"/>
</dbReference>
<dbReference type="AlphaFoldDB" id="A0AA90NSN0"/>
<evidence type="ECO:0000256" key="4">
    <source>
        <dbReference type="ARBA" id="ARBA00022670"/>
    </source>
</evidence>